<reference evidence="1" key="1">
    <citation type="submission" date="2016-10" db="EMBL/GenBank/DDBJ databases">
        <authorList>
            <person name="See-Too W.S."/>
        </authorList>
    </citation>
    <scope>NUCLEOTIDE SEQUENCE</scope>
    <source>
        <strain evidence="1">DSM 22276</strain>
    </source>
</reference>
<accession>A0A1C7EIF1</accession>
<sequence length="163" mass="19015">MERSHAKKRKFISIDLTKGRSKFDTSKMNEWSPEEWAAFVGTEEDHHLEIPLLNTEKYRFLIVSISINEVTKAFTLEIQMENKTEKDIRIEVATLKIDEALFDVSKTEPFFIKAHAQKEGQITVIISGDYLEFFKNSISLSFDIKEVETDNWLEGYEVVVQVY</sequence>
<evidence type="ECO:0000313" key="2">
    <source>
        <dbReference type="Proteomes" id="UP000092495"/>
    </source>
</evidence>
<keyword evidence="2" id="KW-1185">Reference proteome</keyword>
<dbReference type="OrthoDB" id="2455932at2"/>
<dbReference type="RefSeq" id="WP_065526751.1">
    <property type="nucleotide sequence ID" value="NZ_CP016543.2"/>
</dbReference>
<dbReference type="AlphaFoldDB" id="A0A1C7EIF1"/>
<dbReference type="Proteomes" id="UP000092495">
    <property type="component" value="Chromosome"/>
</dbReference>
<dbReference type="EMBL" id="CP016543">
    <property type="protein sequence ID" value="ANU23754.1"/>
    <property type="molecule type" value="Genomic_DNA"/>
</dbReference>
<gene>
    <name evidence="1" type="ORF">BCM40_10320</name>
</gene>
<dbReference type="STRING" id="414778.BCM40_10320"/>
<name>A0A1C7EIF1_9BACL</name>
<evidence type="ECO:0000313" key="1">
    <source>
        <dbReference type="EMBL" id="ANU23754.1"/>
    </source>
</evidence>
<dbReference type="KEGG" id="pdg:BCM40_10320"/>
<organism evidence="1 2">
    <name type="scientific">Planococcus donghaensis</name>
    <dbReference type="NCBI Taxonomy" id="414778"/>
    <lineage>
        <taxon>Bacteria</taxon>
        <taxon>Bacillati</taxon>
        <taxon>Bacillota</taxon>
        <taxon>Bacilli</taxon>
        <taxon>Bacillales</taxon>
        <taxon>Caryophanaceae</taxon>
        <taxon>Planococcus</taxon>
    </lineage>
</organism>
<proteinExistence type="predicted"/>
<protein>
    <submittedName>
        <fullName evidence="1">Uncharacterized protein</fullName>
    </submittedName>
</protein>